<proteinExistence type="predicted"/>
<dbReference type="OMA" id="IEYIAFQ"/>
<gene>
    <name evidence="1" type="ORF">PPRIM_AZ9-3.1.T1010141</name>
</gene>
<evidence type="ECO:0000313" key="2">
    <source>
        <dbReference type="Proteomes" id="UP000688137"/>
    </source>
</evidence>
<dbReference type="AlphaFoldDB" id="A0A8S1P1F8"/>
<keyword evidence="2" id="KW-1185">Reference proteome</keyword>
<accession>A0A8S1P1F8</accession>
<evidence type="ECO:0000313" key="1">
    <source>
        <dbReference type="EMBL" id="CAD8096535.1"/>
    </source>
</evidence>
<sequence>MFHKNNQSGLYSNRMILHKKQLNLSTETFIWMNFVNILTGILQNTNTHLIFEPNAIYLAGYDEDQLRVAQFKIEYIAFQEFKMIYVMKDQRTLTSYKPYTSIFYSKNYKELYSKYRGTCLFVKEKLIKEQKQLQEQTGYLKDFEFEKYESFVIAWIPKRKEQKITQLFQTWIAEYNQSNNFTPKHELRPTINREYFNDADPFQQIAMNYIDFIIFYSENDVEQFQLQNKILIKLVDDGWKIQFKIYSSNLLYCQQAQLNINEFLNQQSLEIFNMELFDLCENFDKFIYDLEGILKKKSNLPVKLYKLDSILSLVKEIDRKFDTQIQNYVQSLGYKQCLFYSKQRENTQALKIIQDIIELRFKFNQIMKKKQLEMSQLSQSFQTCNSSLLYSSQYKSTIIPQLIKDQEQIIPQLFPLECRGQSILPDITSKYQQAKNQNSFSSEQKSKIYKENIKQNQKGGINDYQYNQSEYSNGGTFNSIESLQKDNNSQDYNDSSDINELQEFCNDIQLQSKLNQKKLNIFEEEKMSQLISIHHISQQFVRQVLQLGFDQYSIIYKVKDTMILNLKDWVQSLRSYLKNQEIQINELELIVCDDQITINTRLNYKLVSSICDQFFAGTTYIVVRLNENSQDFIDKLQDMYDLKSKQTQFQQIGLIMKKQYEQLQVDEQGRYLAMEIYNYLYFETNIQQKINNLINCNSQELDEPITIQELGIGNKIIIVLSQQQLNYLGENYQELECNRLIKFGKYISNTFYFVEIQSNNQQLYMDVLEQLRRIGYEMVEVYVNRKKQKYKNQQIIQLKQNSWKLCIYSNIKKFYTKLINDLLEMKFNEKEYLQIFQGGLKLSELQIDIGKYQIKHEKDISMLDQILLGDQNYKCVSHQIDQFTPGNYLTIIVRCEQQQIDNTTCLHPETSLIRGYYEVQENYSKLQQQNF</sequence>
<dbReference type="Proteomes" id="UP000688137">
    <property type="component" value="Unassembled WGS sequence"/>
</dbReference>
<comment type="caution">
    <text evidence="1">The sequence shown here is derived from an EMBL/GenBank/DDBJ whole genome shotgun (WGS) entry which is preliminary data.</text>
</comment>
<organism evidence="1 2">
    <name type="scientific">Paramecium primaurelia</name>
    <dbReference type="NCBI Taxonomy" id="5886"/>
    <lineage>
        <taxon>Eukaryota</taxon>
        <taxon>Sar</taxon>
        <taxon>Alveolata</taxon>
        <taxon>Ciliophora</taxon>
        <taxon>Intramacronucleata</taxon>
        <taxon>Oligohymenophorea</taxon>
        <taxon>Peniculida</taxon>
        <taxon>Parameciidae</taxon>
        <taxon>Paramecium</taxon>
    </lineage>
</organism>
<protein>
    <submittedName>
        <fullName evidence="1">Uncharacterized protein</fullName>
    </submittedName>
</protein>
<name>A0A8S1P1F8_PARPR</name>
<dbReference type="EMBL" id="CAJJDM010000104">
    <property type="protein sequence ID" value="CAD8096535.1"/>
    <property type="molecule type" value="Genomic_DNA"/>
</dbReference>
<reference evidence="1" key="1">
    <citation type="submission" date="2021-01" db="EMBL/GenBank/DDBJ databases">
        <authorList>
            <consortium name="Genoscope - CEA"/>
            <person name="William W."/>
        </authorList>
    </citation>
    <scope>NUCLEOTIDE SEQUENCE</scope>
</reference>